<keyword evidence="2" id="KW-1185">Reference proteome</keyword>
<organism evidence="1 2">
    <name type="scientific">Cohnella zeiphila</name>
    <dbReference type="NCBI Taxonomy" id="2761120"/>
    <lineage>
        <taxon>Bacteria</taxon>
        <taxon>Bacillati</taxon>
        <taxon>Bacillota</taxon>
        <taxon>Bacilli</taxon>
        <taxon>Bacillales</taxon>
        <taxon>Paenibacillaceae</taxon>
        <taxon>Cohnella</taxon>
    </lineage>
</organism>
<dbReference type="RefSeq" id="WP_185129498.1">
    <property type="nucleotide sequence ID" value="NZ_JACJVO010000015.1"/>
</dbReference>
<dbReference type="AlphaFoldDB" id="A0A7X0VVV1"/>
<evidence type="ECO:0000313" key="2">
    <source>
        <dbReference type="Proteomes" id="UP000564644"/>
    </source>
</evidence>
<dbReference type="Proteomes" id="UP000564644">
    <property type="component" value="Unassembled WGS sequence"/>
</dbReference>
<gene>
    <name evidence="1" type="ORF">H7C18_12990</name>
</gene>
<reference evidence="1 2" key="1">
    <citation type="submission" date="2020-08" db="EMBL/GenBank/DDBJ databases">
        <title>Cohnella phylogeny.</title>
        <authorList>
            <person name="Dunlap C."/>
        </authorList>
    </citation>
    <scope>NUCLEOTIDE SEQUENCE [LARGE SCALE GENOMIC DNA]</scope>
    <source>
        <strain evidence="1 2">CBP 2801</strain>
    </source>
</reference>
<proteinExistence type="predicted"/>
<accession>A0A7X0VVV1</accession>
<name>A0A7X0VVV1_9BACL</name>
<evidence type="ECO:0000313" key="1">
    <source>
        <dbReference type="EMBL" id="MBB6731830.1"/>
    </source>
</evidence>
<comment type="caution">
    <text evidence="1">The sequence shown here is derived from an EMBL/GenBank/DDBJ whole genome shotgun (WGS) entry which is preliminary data.</text>
</comment>
<sequence length="153" mass="17826">MRPQTIIPETEYVAAFTLYVRNLAEKWLGSSLEWENPPSILSAIEREAPSNHRVTYLKYLLPLVDPSYAGSLPSGFRLSMRKVLYNMRRNGLPYNDYLLLRLCDILLKDADLAELVTSPLPEDYKDLQKLLWTFAQAFRKKVRKRYSGQEEII</sequence>
<dbReference type="EMBL" id="JACJVO010000015">
    <property type="protein sequence ID" value="MBB6731830.1"/>
    <property type="molecule type" value="Genomic_DNA"/>
</dbReference>
<protein>
    <submittedName>
        <fullName evidence="1">Uncharacterized protein</fullName>
    </submittedName>
</protein>